<keyword evidence="4" id="KW-1185">Reference proteome</keyword>
<feature type="region of interest" description="Disordered" evidence="1">
    <location>
        <begin position="208"/>
        <end position="301"/>
    </location>
</feature>
<evidence type="ECO:0000313" key="3">
    <source>
        <dbReference type="EMBL" id="MCC0178611.1"/>
    </source>
</evidence>
<proteinExistence type="predicted"/>
<evidence type="ECO:0000256" key="2">
    <source>
        <dbReference type="SAM" id="Phobius"/>
    </source>
</evidence>
<reference evidence="3" key="1">
    <citation type="journal article" date="2021" name="Antonie Van Leeuwenhoek">
        <title>Draft genome and description of Waterburya agarophytonicola gen. nov. sp. nov. (Pleurocapsales, Cyanobacteria): a seaweed symbiont.</title>
        <authorList>
            <person name="Bonthond G."/>
            <person name="Shalygin S."/>
            <person name="Bayer T."/>
            <person name="Weinberger F."/>
        </authorList>
    </citation>
    <scope>NUCLEOTIDE SEQUENCE</scope>
    <source>
        <strain evidence="3">KI4</strain>
    </source>
</reference>
<gene>
    <name evidence="3" type="ORF">I4641_16685</name>
</gene>
<comment type="caution">
    <text evidence="3">The sequence shown here is derived from an EMBL/GenBank/DDBJ whole genome shotgun (WGS) entry which is preliminary data.</text>
</comment>
<organism evidence="3 4">
    <name type="scientific">Waterburya agarophytonicola KI4</name>
    <dbReference type="NCBI Taxonomy" id="2874699"/>
    <lineage>
        <taxon>Bacteria</taxon>
        <taxon>Bacillati</taxon>
        <taxon>Cyanobacteriota</taxon>
        <taxon>Cyanophyceae</taxon>
        <taxon>Pleurocapsales</taxon>
        <taxon>Hyellaceae</taxon>
        <taxon>Waterburya</taxon>
        <taxon>Waterburya agarophytonicola</taxon>
    </lineage>
</organism>
<dbReference type="Proteomes" id="UP000729733">
    <property type="component" value="Unassembled WGS sequence"/>
</dbReference>
<evidence type="ECO:0000313" key="4">
    <source>
        <dbReference type="Proteomes" id="UP000729733"/>
    </source>
</evidence>
<evidence type="ECO:0000256" key="1">
    <source>
        <dbReference type="SAM" id="MobiDB-lite"/>
    </source>
</evidence>
<dbReference type="Pfam" id="PF14233">
    <property type="entry name" value="DUF4335"/>
    <property type="match status" value="1"/>
</dbReference>
<keyword evidence="2" id="KW-0472">Membrane</keyword>
<dbReference type="RefSeq" id="WP_229641712.1">
    <property type="nucleotide sequence ID" value="NZ_JADWDC010000048.1"/>
</dbReference>
<dbReference type="EMBL" id="JADWDC010000048">
    <property type="protein sequence ID" value="MCC0178611.1"/>
    <property type="molecule type" value="Genomic_DNA"/>
</dbReference>
<name>A0A964BTK8_9CYAN</name>
<dbReference type="AlphaFoldDB" id="A0A964BTK8"/>
<sequence length="414" mass="45996">MTSTIYRFTPPTCTLEIKGKNSILSRWAKQDILKDFKFKLSFDDPRLPSLKDVTITGDRWNLELLKTAVDGYMLNFLCSSFTSKISSQSQKKFSKKIPYLQTKGLTECELYFGNLNSDSTEDKITLSTVQLFDLVTALEAYNTQIAALPELKQTQRKKIIPLWGGIAAVALVAVSITAILLKSSPMQNIASSPKQESSENFDRFDDIVAPQAPSSPKKGSSKPRINESLSSTTRLPPPPAVDTPKPKPNIPDPADYPLPKVTRQSGLSQEKPAIEQPTESTTTITTEIIPEKKTQPDNSLADSSAELNRVKNSNDLVPNQAPSKPNSLQEIKAYFQSRWQPPEDLKQSLEYRLYLNSDGSIKRVIPIGKASALYLSKTNIPVRGEAFISPLEQPKKLRIRLLLNPDGGVKTFIE</sequence>
<feature type="transmembrane region" description="Helical" evidence="2">
    <location>
        <begin position="160"/>
        <end position="181"/>
    </location>
</feature>
<keyword evidence="2" id="KW-1133">Transmembrane helix</keyword>
<keyword evidence="2" id="KW-0812">Transmembrane</keyword>
<accession>A0A964BTK8</accession>
<protein>
    <submittedName>
        <fullName evidence="3">DUF4335 domain-containing protein</fullName>
    </submittedName>
</protein>
<feature type="compositionally biased region" description="Low complexity" evidence="1">
    <location>
        <begin position="274"/>
        <end position="288"/>
    </location>
</feature>
<dbReference type="InterPro" id="IPR025569">
    <property type="entry name" value="DUF4335"/>
</dbReference>
<feature type="compositionally biased region" description="Pro residues" evidence="1">
    <location>
        <begin position="235"/>
        <end position="256"/>
    </location>
</feature>